<dbReference type="OrthoDB" id="9788370at2"/>
<dbReference type="UniPathway" id="UPA00148">
    <property type="reaction ID" value="UER00236"/>
</dbReference>
<evidence type="ECO:0000256" key="10">
    <source>
        <dbReference type="ARBA" id="ARBA00022741"/>
    </source>
</evidence>
<dbReference type="PANTHER" id="PTHR34848:SF1">
    <property type="entry name" value="BIFUNCTIONAL ADENOSYLCOBALAMIN BIOSYNTHESIS PROTEIN COBU"/>
    <property type="match status" value="1"/>
</dbReference>
<name>A0A5M6IB76_9PROT</name>
<dbReference type="AlphaFoldDB" id="A0A5M6IB76"/>
<keyword evidence="9 14" id="KW-0808">Transferase</keyword>
<keyword evidence="10 14" id="KW-0547">Nucleotide-binding</keyword>
<evidence type="ECO:0000256" key="11">
    <source>
        <dbReference type="ARBA" id="ARBA00022777"/>
    </source>
</evidence>
<keyword evidence="18" id="KW-1185">Reference proteome</keyword>
<evidence type="ECO:0000256" key="13">
    <source>
        <dbReference type="ARBA" id="ARBA00023134"/>
    </source>
</evidence>
<dbReference type="EMBL" id="VWPJ01000008">
    <property type="protein sequence ID" value="KAA5605554.1"/>
    <property type="molecule type" value="Genomic_DNA"/>
</dbReference>
<evidence type="ECO:0000256" key="4">
    <source>
        <dbReference type="ARBA" id="ARBA00003889"/>
    </source>
</evidence>
<dbReference type="InterPro" id="IPR003203">
    <property type="entry name" value="CobU/CobP"/>
</dbReference>
<dbReference type="GO" id="GO:0043752">
    <property type="term" value="F:adenosylcobinamide kinase activity"/>
    <property type="evidence" value="ECO:0007669"/>
    <property type="project" value="UniProtKB-EC"/>
</dbReference>
<comment type="pathway">
    <text evidence="5 14">Cofactor biosynthesis; adenosylcobalamin biosynthesis; adenosylcobalamin from cob(II)yrinate a,c-diamide: step 6/7.</text>
</comment>
<evidence type="ECO:0000256" key="14">
    <source>
        <dbReference type="PIRNR" id="PIRNR006135"/>
    </source>
</evidence>
<evidence type="ECO:0000313" key="18">
    <source>
        <dbReference type="Proteomes" id="UP000324065"/>
    </source>
</evidence>
<comment type="caution">
    <text evidence="17">The sequence shown here is derived from an EMBL/GenBank/DDBJ whole genome shotgun (WGS) entry which is preliminary data.</text>
</comment>
<dbReference type="SUPFAM" id="SSF52540">
    <property type="entry name" value="P-loop containing nucleoside triphosphate hydrolases"/>
    <property type="match status" value="1"/>
</dbReference>
<keyword evidence="11 14" id="KW-0418">Kinase</keyword>
<dbReference type="Gene3D" id="3.40.50.300">
    <property type="entry name" value="P-loop containing nucleotide triphosphate hydrolases"/>
    <property type="match status" value="1"/>
</dbReference>
<comment type="catalytic activity">
    <reaction evidence="3">
        <text>adenosylcob(III)inamide + GTP = adenosylcob(III)inamide phosphate + GDP + H(+)</text>
        <dbReference type="Rhea" id="RHEA:15765"/>
        <dbReference type="ChEBI" id="CHEBI:2480"/>
        <dbReference type="ChEBI" id="CHEBI:15378"/>
        <dbReference type="ChEBI" id="CHEBI:37565"/>
        <dbReference type="ChEBI" id="CHEBI:58189"/>
        <dbReference type="ChEBI" id="CHEBI:58502"/>
        <dbReference type="EC" id="2.7.1.156"/>
    </reaction>
</comment>
<evidence type="ECO:0000256" key="1">
    <source>
        <dbReference type="ARBA" id="ARBA00000312"/>
    </source>
</evidence>
<comment type="function">
    <text evidence="4 14">Catalyzes ATP-dependent phosphorylation of adenosylcobinamide and addition of GMP to adenosylcobinamide phosphate.</text>
</comment>
<comment type="catalytic activity">
    <reaction evidence="1 14">
        <text>adenosylcob(III)inamide + ATP = adenosylcob(III)inamide phosphate + ADP + H(+)</text>
        <dbReference type="Rhea" id="RHEA:15769"/>
        <dbReference type="ChEBI" id="CHEBI:2480"/>
        <dbReference type="ChEBI" id="CHEBI:15378"/>
        <dbReference type="ChEBI" id="CHEBI:30616"/>
        <dbReference type="ChEBI" id="CHEBI:58502"/>
        <dbReference type="ChEBI" id="CHEBI:456216"/>
        <dbReference type="EC" id="2.7.1.156"/>
    </reaction>
</comment>
<feature type="active site" description="GMP-histidine intermediate" evidence="15">
    <location>
        <position position="89"/>
    </location>
</feature>
<dbReference type="GO" id="GO:0005524">
    <property type="term" value="F:ATP binding"/>
    <property type="evidence" value="ECO:0007669"/>
    <property type="project" value="UniProtKB-UniRule"/>
</dbReference>
<evidence type="ECO:0000256" key="9">
    <source>
        <dbReference type="ARBA" id="ARBA00022679"/>
    </source>
</evidence>
<keyword evidence="12 14" id="KW-0067">ATP-binding</keyword>
<organism evidence="17 18">
    <name type="scientific">Roseospira marina</name>
    <dbReference type="NCBI Taxonomy" id="140057"/>
    <lineage>
        <taxon>Bacteria</taxon>
        <taxon>Pseudomonadati</taxon>
        <taxon>Pseudomonadota</taxon>
        <taxon>Alphaproteobacteria</taxon>
        <taxon>Rhodospirillales</taxon>
        <taxon>Rhodospirillaceae</taxon>
        <taxon>Roseospira</taxon>
    </lineage>
</organism>
<dbReference type="InterPro" id="IPR027417">
    <property type="entry name" value="P-loop_NTPase"/>
</dbReference>
<evidence type="ECO:0000256" key="6">
    <source>
        <dbReference type="ARBA" id="ARBA00005159"/>
    </source>
</evidence>
<dbReference type="Pfam" id="PF02283">
    <property type="entry name" value="CobU"/>
    <property type="match status" value="1"/>
</dbReference>
<dbReference type="PIRSF" id="PIRSF006135">
    <property type="entry name" value="CobU"/>
    <property type="match status" value="1"/>
</dbReference>
<dbReference type="NCBIfam" id="NF004469">
    <property type="entry name" value="PRK05800.1"/>
    <property type="match status" value="1"/>
</dbReference>
<evidence type="ECO:0000256" key="2">
    <source>
        <dbReference type="ARBA" id="ARBA00000711"/>
    </source>
</evidence>
<feature type="binding site" evidence="16">
    <location>
        <position position="101"/>
    </location>
    <ligand>
        <name>GTP</name>
        <dbReference type="ChEBI" id="CHEBI:37565"/>
    </ligand>
</feature>
<sequence>MDLRTGDPQLRSVYILRDPFPQTGGRPRVSDPTCTLILGGARSGKSHHAEALTLEAARARDQVPVYLATFRPWGPPGDDPEMDDRVRRHRERRGDAWTTEEVPVTLDAALRVHAAEPVLVDCLTLWLTNLLLDDADVDTRIGLLVRALADRSAPAVLVANEVGLGLVPETPLGRRFRDEAGLLNQRVAAVCDRVLFVAAGLPLVLKDGGSPPPA</sequence>
<evidence type="ECO:0000256" key="8">
    <source>
        <dbReference type="ARBA" id="ARBA00022573"/>
    </source>
</evidence>
<keyword evidence="8 14" id="KW-0169">Cobalamin biosynthesis</keyword>
<reference evidence="17 18" key="1">
    <citation type="submission" date="2019-09" db="EMBL/GenBank/DDBJ databases">
        <title>Genome sequence of Roseospira marina, one of the more divergent members of the non-sulfur purple photosynthetic bacterial family, the Rhodospirillaceae.</title>
        <authorList>
            <person name="Meyer T."/>
            <person name="Kyndt J."/>
        </authorList>
    </citation>
    <scope>NUCLEOTIDE SEQUENCE [LARGE SCALE GENOMIC DNA]</scope>
    <source>
        <strain evidence="17 18">DSM 15113</strain>
    </source>
</reference>
<evidence type="ECO:0000256" key="12">
    <source>
        <dbReference type="ARBA" id="ARBA00022840"/>
    </source>
</evidence>
<feature type="binding site" evidence="16">
    <location>
        <begin position="90"/>
        <end position="93"/>
    </location>
    <ligand>
        <name>GTP</name>
        <dbReference type="ChEBI" id="CHEBI:37565"/>
    </ligand>
</feature>
<dbReference type="GO" id="GO:0005525">
    <property type="term" value="F:GTP binding"/>
    <property type="evidence" value="ECO:0007669"/>
    <property type="project" value="UniProtKB-UniRule"/>
</dbReference>
<keyword evidence="13 14" id="KW-0342">GTP-binding</keyword>
<dbReference type="CDD" id="cd00544">
    <property type="entry name" value="CobU"/>
    <property type="match status" value="1"/>
</dbReference>
<comment type="similarity">
    <text evidence="7 14">Belongs to the CobU/CobP family.</text>
</comment>
<evidence type="ECO:0000256" key="3">
    <source>
        <dbReference type="ARBA" id="ARBA00001522"/>
    </source>
</evidence>
<accession>A0A5M6IB76</accession>
<dbReference type="EC" id="2.7.1.156" evidence="14"/>
<dbReference type="GO" id="GO:0008820">
    <property type="term" value="F:cobinamide phosphate guanylyltransferase activity"/>
    <property type="evidence" value="ECO:0007669"/>
    <property type="project" value="UniProtKB-UniRule"/>
</dbReference>
<evidence type="ECO:0000256" key="15">
    <source>
        <dbReference type="PIRSR" id="PIRSR006135-1"/>
    </source>
</evidence>
<comment type="pathway">
    <text evidence="6 14">Cofactor biosynthesis; adenosylcobalamin biosynthesis; adenosylcobalamin from cob(II)yrinate a,c-diamide: step 5/7.</text>
</comment>
<feature type="binding site" evidence="16">
    <location>
        <position position="121"/>
    </location>
    <ligand>
        <name>GTP</name>
        <dbReference type="ChEBI" id="CHEBI:37565"/>
    </ligand>
</feature>
<evidence type="ECO:0000256" key="7">
    <source>
        <dbReference type="ARBA" id="ARBA00007490"/>
    </source>
</evidence>
<dbReference type="PANTHER" id="PTHR34848">
    <property type="match status" value="1"/>
</dbReference>
<dbReference type="Proteomes" id="UP000324065">
    <property type="component" value="Unassembled WGS sequence"/>
</dbReference>
<dbReference type="EC" id="2.7.7.62" evidence="14"/>
<proteinExistence type="inferred from homology"/>
<keyword evidence="17" id="KW-0548">Nucleotidyltransferase</keyword>
<gene>
    <name evidence="17" type="primary">cobU</name>
    <name evidence="17" type="ORF">F1188_09940</name>
</gene>
<comment type="catalytic activity">
    <reaction evidence="2 14">
        <text>adenosylcob(III)inamide phosphate + GTP + H(+) = adenosylcob(III)inamide-GDP + diphosphate</text>
        <dbReference type="Rhea" id="RHEA:22712"/>
        <dbReference type="ChEBI" id="CHEBI:15378"/>
        <dbReference type="ChEBI" id="CHEBI:33019"/>
        <dbReference type="ChEBI" id="CHEBI:37565"/>
        <dbReference type="ChEBI" id="CHEBI:58502"/>
        <dbReference type="ChEBI" id="CHEBI:60487"/>
        <dbReference type="EC" id="2.7.7.62"/>
    </reaction>
</comment>
<evidence type="ECO:0000256" key="5">
    <source>
        <dbReference type="ARBA" id="ARBA00004692"/>
    </source>
</evidence>
<feature type="binding site" evidence="16">
    <location>
        <begin position="39"/>
        <end position="46"/>
    </location>
    <ligand>
        <name>GTP</name>
        <dbReference type="ChEBI" id="CHEBI:37565"/>
    </ligand>
</feature>
<protein>
    <recommendedName>
        <fullName evidence="14">Bifunctional adenosylcobalamin biosynthesis protein</fullName>
        <ecNumber evidence="14">2.7.1.156</ecNumber>
        <ecNumber evidence="14">2.7.7.62</ecNumber>
    </recommendedName>
</protein>
<dbReference type="GO" id="GO:0009236">
    <property type="term" value="P:cobalamin biosynthetic process"/>
    <property type="evidence" value="ECO:0007669"/>
    <property type="project" value="UniProtKB-UniRule"/>
</dbReference>
<evidence type="ECO:0000313" key="17">
    <source>
        <dbReference type="EMBL" id="KAA5605554.1"/>
    </source>
</evidence>
<evidence type="ECO:0000256" key="16">
    <source>
        <dbReference type="PIRSR" id="PIRSR006135-2"/>
    </source>
</evidence>